<evidence type="ECO:0000256" key="10">
    <source>
        <dbReference type="ARBA" id="ARBA00023306"/>
    </source>
</evidence>
<dbReference type="PROSITE" id="PS51793">
    <property type="entry name" value="MIS18"/>
    <property type="match status" value="1"/>
</dbReference>
<dbReference type="PANTHER" id="PTHR16431">
    <property type="entry name" value="NEUROGENIC PROTEIN MASTERMIND"/>
    <property type="match status" value="1"/>
</dbReference>
<comment type="similarity">
    <text evidence="12">Belongs to the yippee family.</text>
</comment>
<evidence type="ECO:0000313" key="14">
    <source>
        <dbReference type="EMBL" id="NXN43493.1"/>
    </source>
</evidence>
<evidence type="ECO:0000256" key="6">
    <source>
        <dbReference type="ARBA" id="ARBA00022723"/>
    </source>
</evidence>
<evidence type="ECO:0000313" key="15">
    <source>
        <dbReference type="Proteomes" id="UP000525158"/>
    </source>
</evidence>
<dbReference type="GO" id="GO:0051301">
    <property type="term" value="P:cell division"/>
    <property type="evidence" value="ECO:0007669"/>
    <property type="project" value="UniProtKB-KW"/>
</dbReference>
<dbReference type="InterPro" id="IPR004910">
    <property type="entry name" value="Yippee/Mis18/Cereblon"/>
</dbReference>
<evidence type="ECO:0000256" key="7">
    <source>
        <dbReference type="ARBA" id="ARBA00022776"/>
    </source>
</evidence>
<dbReference type="Proteomes" id="UP000525158">
    <property type="component" value="Unassembled WGS sequence"/>
</dbReference>
<feature type="non-terminal residue" evidence="14">
    <location>
        <position position="123"/>
    </location>
</feature>
<evidence type="ECO:0000256" key="9">
    <source>
        <dbReference type="ARBA" id="ARBA00023242"/>
    </source>
</evidence>
<keyword evidence="6" id="KW-0479">Metal-binding</keyword>
<dbReference type="EMBL" id="VXBO01009889">
    <property type="protein sequence ID" value="NXN43493.1"/>
    <property type="molecule type" value="Genomic_DNA"/>
</dbReference>
<dbReference type="GO" id="GO:0046872">
    <property type="term" value="F:metal ion binding"/>
    <property type="evidence" value="ECO:0007669"/>
    <property type="project" value="UniProtKB-KW"/>
</dbReference>
<proteinExistence type="inferred from homology"/>
<dbReference type="InterPro" id="IPR034752">
    <property type="entry name" value="Mis18"/>
</dbReference>
<evidence type="ECO:0000256" key="8">
    <source>
        <dbReference type="ARBA" id="ARBA00022833"/>
    </source>
</evidence>
<sequence>PAECAMFQCGGCWAVLGDSLHLCAQEERPLGLFVCYRVTNNVAWEDSLMVGLEGPLLGCAYNALSCQSCGSNVGFILYSAPRDLACLRGLFCLFKDSIICYLLEKQIIIPASKVNFPAVTLEE</sequence>
<keyword evidence="8" id="KW-0862">Zinc</keyword>
<dbReference type="PANTHER" id="PTHR16431:SF3">
    <property type="entry name" value="PROTEIN MIS18-BETA"/>
    <property type="match status" value="1"/>
</dbReference>
<keyword evidence="10" id="KW-0131">Cell cycle</keyword>
<dbReference type="GO" id="GO:0000775">
    <property type="term" value="C:chromosome, centromeric region"/>
    <property type="evidence" value="ECO:0007669"/>
    <property type="project" value="UniProtKB-SubCell"/>
</dbReference>
<dbReference type="GO" id="GO:0005634">
    <property type="term" value="C:nucleus"/>
    <property type="evidence" value="ECO:0007669"/>
    <property type="project" value="UniProtKB-SubCell"/>
</dbReference>
<feature type="domain" description="Mis18" evidence="13">
    <location>
        <begin position="4"/>
        <end position="103"/>
    </location>
</feature>
<dbReference type="GO" id="GO:0000785">
    <property type="term" value="C:chromatin"/>
    <property type="evidence" value="ECO:0007669"/>
    <property type="project" value="TreeGrafter"/>
</dbReference>
<feature type="non-terminal residue" evidence="14">
    <location>
        <position position="1"/>
    </location>
</feature>
<evidence type="ECO:0000256" key="3">
    <source>
        <dbReference type="ARBA" id="ARBA00004584"/>
    </source>
</evidence>
<evidence type="ECO:0000256" key="1">
    <source>
        <dbReference type="ARBA" id="ARBA00003694"/>
    </source>
</evidence>
<keyword evidence="4" id="KW-0158">Chromosome</keyword>
<dbReference type="GO" id="GO:0007059">
    <property type="term" value="P:chromosome segregation"/>
    <property type="evidence" value="ECO:0007669"/>
    <property type="project" value="TreeGrafter"/>
</dbReference>
<evidence type="ECO:0000256" key="5">
    <source>
        <dbReference type="ARBA" id="ARBA00022618"/>
    </source>
</evidence>
<comment type="function">
    <text evidence="1">Required for recruitment of CENPA to centromeres and normal chromosome segregation during mitosis.</text>
</comment>
<organism evidence="14 15">
    <name type="scientific">Smutsornis africanus</name>
    <name type="common">Double-banded courser</name>
    <name type="synonym">Rhinoptilus africanus</name>
    <dbReference type="NCBI Taxonomy" id="240209"/>
    <lineage>
        <taxon>Eukaryota</taxon>
        <taxon>Metazoa</taxon>
        <taxon>Chordata</taxon>
        <taxon>Craniata</taxon>
        <taxon>Vertebrata</taxon>
        <taxon>Euteleostomi</taxon>
        <taxon>Archelosauria</taxon>
        <taxon>Archosauria</taxon>
        <taxon>Dinosauria</taxon>
        <taxon>Saurischia</taxon>
        <taxon>Theropoda</taxon>
        <taxon>Coelurosauria</taxon>
        <taxon>Aves</taxon>
        <taxon>Neognathae</taxon>
        <taxon>Neoaves</taxon>
        <taxon>Charadriiformes</taxon>
        <taxon>Glareolidae</taxon>
        <taxon>Rhinoptilus</taxon>
    </lineage>
</organism>
<dbReference type="GO" id="GO:0034080">
    <property type="term" value="P:CENP-A containing chromatin assembly"/>
    <property type="evidence" value="ECO:0007669"/>
    <property type="project" value="TreeGrafter"/>
</dbReference>
<comment type="caution">
    <text evidence="14">The sequence shown here is derived from an EMBL/GenBank/DDBJ whole genome shotgun (WGS) entry which is preliminary data.</text>
</comment>
<protein>
    <recommendedName>
        <fullName evidence="12">Protein yippee-like</fullName>
    </recommendedName>
</protein>
<keyword evidence="11" id="KW-0137">Centromere</keyword>
<evidence type="ECO:0000256" key="12">
    <source>
        <dbReference type="RuleBase" id="RU110713"/>
    </source>
</evidence>
<dbReference type="AlphaFoldDB" id="A0A7L1IY24"/>
<evidence type="ECO:0000256" key="2">
    <source>
        <dbReference type="ARBA" id="ARBA00004123"/>
    </source>
</evidence>
<comment type="subcellular location">
    <subcellularLocation>
        <location evidence="3">Chromosome</location>
        <location evidence="3">Centromere</location>
    </subcellularLocation>
    <subcellularLocation>
        <location evidence="2">Nucleus</location>
    </subcellularLocation>
</comment>
<evidence type="ECO:0000256" key="4">
    <source>
        <dbReference type="ARBA" id="ARBA00022454"/>
    </source>
</evidence>
<evidence type="ECO:0000259" key="13">
    <source>
        <dbReference type="PROSITE" id="PS51793"/>
    </source>
</evidence>
<dbReference type="Pfam" id="PF03226">
    <property type="entry name" value="Yippee-Mis18"/>
    <property type="match status" value="1"/>
</dbReference>
<keyword evidence="15" id="KW-1185">Reference proteome</keyword>
<keyword evidence="5" id="KW-0132">Cell division</keyword>
<keyword evidence="9" id="KW-0539">Nucleus</keyword>
<name>A0A7L1IY24_SMUAF</name>
<gene>
    <name evidence="14" type="primary">Oip5</name>
    <name evidence="14" type="ORF">RHIAFR_R07937</name>
</gene>
<keyword evidence="7" id="KW-0498">Mitosis</keyword>
<evidence type="ECO:0000256" key="11">
    <source>
        <dbReference type="ARBA" id="ARBA00023328"/>
    </source>
</evidence>
<reference evidence="14 15" key="1">
    <citation type="submission" date="2019-09" db="EMBL/GenBank/DDBJ databases">
        <title>Bird 10,000 Genomes (B10K) Project - Family phase.</title>
        <authorList>
            <person name="Zhang G."/>
        </authorList>
    </citation>
    <scope>NUCLEOTIDE SEQUENCE [LARGE SCALE GENOMIC DNA]</scope>
    <source>
        <strain evidence="14">B10K-DU-002-36</strain>
        <tissue evidence="14">Muscle</tissue>
    </source>
</reference>
<accession>A0A7L1IY24</accession>